<dbReference type="RefSeq" id="WP_072793067.1">
    <property type="nucleotide sequence ID" value="NZ_FQWM01000004.1"/>
</dbReference>
<gene>
    <name evidence="1" type="ORF">SAMN04488044_2180</name>
</gene>
<dbReference type="InterPro" id="IPR007709">
    <property type="entry name" value="N-FG_amidohydro"/>
</dbReference>
<dbReference type="PIRSF" id="PIRSF029730">
    <property type="entry name" value="UCP029730"/>
    <property type="match status" value="1"/>
</dbReference>
<evidence type="ECO:0000313" key="1">
    <source>
        <dbReference type="EMBL" id="SHH24849.1"/>
    </source>
</evidence>
<dbReference type="Proteomes" id="UP000184211">
    <property type="component" value="Unassembled WGS sequence"/>
</dbReference>
<dbReference type="STRING" id="870908.SAMN04488044_2180"/>
<dbReference type="EMBL" id="FQWM01000004">
    <property type="protein sequence ID" value="SHH24849.1"/>
    <property type="molecule type" value="Genomic_DNA"/>
</dbReference>
<sequence length="255" mass="28856">MTYKPYHIYGEDRPGRWIITVDHARNTVPLEINQGDLGLDPTDMERHIAYDIGALGVSLRLGELMNAPVIASNFSRLVIDPNRGANDPTLIMRLYDGTLIPANAEIDDREELRRKEAYYDPYHRALAQLADSREDPILLAMHSFSPRLNGKAPRPWEVAVLHAAHDRRDLGPHVISRLRQESDLTVGDNEPYHGHLPGDSVDRHALRNDRMNVLIEVRQDLIADSAGQHAWAERLAPALTDALTKSGYEKRLEHH</sequence>
<dbReference type="Gene3D" id="3.40.630.40">
    <property type="entry name" value="Zn-dependent exopeptidases"/>
    <property type="match status" value="1"/>
</dbReference>
<name>A0A1M5RFR7_9RHOB</name>
<accession>A0A1M5RFR7</accession>
<evidence type="ECO:0000313" key="2">
    <source>
        <dbReference type="Proteomes" id="UP000184211"/>
    </source>
</evidence>
<dbReference type="AlphaFoldDB" id="A0A1M5RFR7"/>
<reference evidence="2" key="1">
    <citation type="submission" date="2016-11" db="EMBL/GenBank/DDBJ databases">
        <authorList>
            <person name="Varghese N."/>
            <person name="Submissions S."/>
        </authorList>
    </citation>
    <scope>NUCLEOTIDE SEQUENCE [LARGE SCALE GENOMIC DNA]</scope>
    <source>
        <strain evidence="2">DSM 28223</strain>
    </source>
</reference>
<dbReference type="Pfam" id="PF05013">
    <property type="entry name" value="FGase"/>
    <property type="match status" value="1"/>
</dbReference>
<organism evidence="1 2">
    <name type="scientific">Cognatishimia maritima</name>
    <dbReference type="NCBI Taxonomy" id="870908"/>
    <lineage>
        <taxon>Bacteria</taxon>
        <taxon>Pseudomonadati</taxon>
        <taxon>Pseudomonadota</taxon>
        <taxon>Alphaproteobacteria</taxon>
        <taxon>Rhodobacterales</taxon>
        <taxon>Paracoccaceae</taxon>
        <taxon>Cognatishimia</taxon>
    </lineage>
</organism>
<keyword evidence="1" id="KW-0378">Hydrolase</keyword>
<protein>
    <submittedName>
        <fullName evidence="1">Predicted N-formylglutamate amidohydrolase</fullName>
    </submittedName>
</protein>
<proteinExistence type="predicted"/>
<keyword evidence="2" id="KW-1185">Reference proteome</keyword>
<dbReference type="GO" id="GO:0016787">
    <property type="term" value="F:hydrolase activity"/>
    <property type="evidence" value="ECO:0007669"/>
    <property type="project" value="UniProtKB-KW"/>
</dbReference>
<dbReference type="OrthoDB" id="9815326at2"/>
<dbReference type="SUPFAM" id="SSF53187">
    <property type="entry name" value="Zn-dependent exopeptidases"/>
    <property type="match status" value="1"/>
</dbReference>
<dbReference type="InterPro" id="IPR011227">
    <property type="entry name" value="UCP029730"/>
</dbReference>